<proteinExistence type="predicted"/>
<dbReference type="AlphaFoldDB" id="A0A212EK26"/>
<dbReference type="KEGG" id="dpl:KGM_213681"/>
<comment type="caution">
    <text evidence="2">The sequence shown here is derived from an EMBL/GenBank/DDBJ whole genome shotgun (WGS) entry which is preliminary data.</text>
</comment>
<accession>A0A212EK26</accession>
<protein>
    <submittedName>
        <fullName evidence="2">Uncharacterized protein</fullName>
    </submittedName>
</protein>
<keyword evidence="1" id="KW-0812">Transmembrane</keyword>
<sequence length="37" mass="4448">MKKTLERPSHRHLKLIAPFCFQYIVFLKTVLYLTAQL</sequence>
<evidence type="ECO:0000256" key="1">
    <source>
        <dbReference type="SAM" id="Phobius"/>
    </source>
</evidence>
<dbReference type="InParanoid" id="A0A212EK26"/>
<evidence type="ECO:0000313" key="2">
    <source>
        <dbReference type="EMBL" id="OWR41825.1"/>
    </source>
</evidence>
<reference evidence="2 3" key="1">
    <citation type="journal article" date="2011" name="Cell">
        <title>The monarch butterfly genome yields insights into long-distance migration.</title>
        <authorList>
            <person name="Zhan S."/>
            <person name="Merlin C."/>
            <person name="Boore J.L."/>
            <person name="Reppert S.M."/>
        </authorList>
    </citation>
    <scope>NUCLEOTIDE SEQUENCE [LARGE SCALE GENOMIC DNA]</scope>
    <source>
        <strain evidence="2">F-2</strain>
    </source>
</reference>
<keyword evidence="1" id="KW-0472">Membrane</keyword>
<organism evidence="2 3">
    <name type="scientific">Danaus plexippus plexippus</name>
    <dbReference type="NCBI Taxonomy" id="278856"/>
    <lineage>
        <taxon>Eukaryota</taxon>
        <taxon>Metazoa</taxon>
        <taxon>Ecdysozoa</taxon>
        <taxon>Arthropoda</taxon>
        <taxon>Hexapoda</taxon>
        <taxon>Insecta</taxon>
        <taxon>Pterygota</taxon>
        <taxon>Neoptera</taxon>
        <taxon>Endopterygota</taxon>
        <taxon>Lepidoptera</taxon>
        <taxon>Glossata</taxon>
        <taxon>Ditrysia</taxon>
        <taxon>Papilionoidea</taxon>
        <taxon>Nymphalidae</taxon>
        <taxon>Danainae</taxon>
        <taxon>Danaini</taxon>
        <taxon>Danaina</taxon>
        <taxon>Danaus</taxon>
        <taxon>Danaus</taxon>
    </lineage>
</organism>
<name>A0A212EK26_DANPL</name>
<keyword evidence="3" id="KW-1185">Reference proteome</keyword>
<dbReference type="Proteomes" id="UP000007151">
    <property type="component" value="Unassembled WGS sequence"/>
</dbReference>
<gene>
    <name evidence="2" type="ORF">KGM_213681</name>
</gene>
<evidence type="ECO:0000313" key="3">
    <source>
        <dbReference type="Proteomes" id="UP000007151"/>
    </source>
</evidence>
<keyword evidence="1" id="KW-1133">Transmembrane helix</keyword>
<dbReference type="EMBL" id="AGBW02014353">
    <property type="protein sequence ID" value="OWR41825.1"/>
    <property type="molecule type" value="Genomic_DNA"/>
</dbReference>
<feature type="transmembrane region" description="Helical" evidence="1">
    <location>
        <begin position="12"/>
        <end position="35"/>
    </location>
</feature>